<evidence type="ECO:0000256" key="2">
    <source>
        <dbReference type="ARBA" id="ARBA00023125"/>
    </source>
</evidence>
<keyword evidence="3" id="KW-0804">Transcription</keyword>
<dbReference type="AlphaFoldDB" id="A0A853DLA2"/>
<dbReference type="RefSeq" id="WP_218883691.1">
    <property type="nucleotide sequence ID" value="NZ_JACCFW010000001.1"/>
</dbReference>
<dbReference type="Pfam" id="PF00440">
    <property type="entry name" value="TetR_N"/>
    <property type="match status" value="1"/>
</dbReference>
<accession>A0A853DLA2</accession>
<gene>
    <name evidence="6" type="ORF">HNR15_002393</name>
</gene>
<dbReference type="Pfam" id="PF17932">
    <property type="entry name" value="TetR_C_24"/>
    <property type="match status" value="1"/>
</dbReference>
<dbReference type="PANTHER" id="PTHR30055:SF234">
    <property type="entry name" value="HTH-TYPE TRANSCRIPTIONAL REGULATOR BETI"/>
    <property type="match status" value="1"/>
</dbReference>
<dbReference type="PRINTS" id="PR00455">
    <property type="entry name" value="HTHTETR"/>
</dbReference>
<organism evidence="6 7">
    <name type="scientific">Allobranchiibius huperziae</name>
    <dbReference type="NCBI Taxonomy" id="1874116"/>
    <lineage>
        <taxon>Bacteria</taxon>
        <taxon>Bacillati</taxon>
        <taxon>Actinomycetota</taxon>
        <taxon>Actinomycetes</taxon>
        <taxon>Micrococcales</taxon>
        <taxon>Dermacoccaceae</taxon>
        <taxon>Allobranchiibius</taxon>
    </lineage>
</organism>
<evidence type="ECO:0000259" key="5">
    <source>
        <dbReference type="PROSITE" id="PS50977"/>
    </source>
</evidence>
<protein>
    <submittedName>
        <fullName evidence="6">AcrR family transcriptional regulator</fullName>
    </submittedName>
</protein>
<dbReference type="SUPFAM" id="SSF48498">
    <property type="entry name" value="Tetracyclin repressor-like, C-terminal domain"/>
    <property type="match status" value="1"/>
</dbReference>
<dbReference type="PROSITE" id="PS50977">
    <property type="entry name" value="HTH_TETR_2"/>
    <property type="match status" value="1"/>
</dbReference>
<dbReference type="EMBL" id="JACCFW010000001">
    <property type="protein sequence ID" value="NYJ75430.1"/>
    <property type="molecule type" value="Genomic_DNA"/>
</dbReference>
<dbReference type="GO" id="GO:0000976">
    <property type="term" value="F:transcription cis-regulatory region binding"/>
    <property type="evidence" value="ECO:0007669"/>
    <property type="project" value="TreeGrafter"/>
</dbReference>
<dbReference type="Gene3D" id="1.10.357.10">
    <property type="entry name" value="Tetracycline Repressor, domain 2"/>
    <property type="match status" value="1"/>
</dbReference>
<dbReference type="InterPro" id="IPR041490">
    <property type="entry name" value="KstR2_TetR_C"/>
</dbReference>
<sequence>MTSREASVPMPRTARRGRPGYDLDSLLAVAVEVFNERGYDATSMGDLSERLGIAKSAIYHHVASKEVLLRLALDRALDGLEAVTQGARELDVSAVRRLEHLVHESVVLLLDHQPYVTLLLRVRGNSPVELAALQRRRALDRYAASLVRDAVRAGDLRADLDPTVTARLMFGLVNSLVEWTRPASRAHTQALPDEVSALVFDGLRVRDRPR</sequence>
<dbReference type="GO" id="GO:0003700">
    <property type="term" value="F:DNA-binding transcription factor activity"/>
    <property type="evidence" value="ECO:0007669"/>
    <property type="project" value="TreeGrafter"/>
</dbReference>
<evidence type="ECO:0000313" key="7">
    <source>
        <dbReference type="Proteomes" id="UP000571817"/>
    </source>
</evidence>
<keyword evidence="2 4" id="KW-0238">DNA-binding</keyword>
<dbReference type="InterPro" id="IPR001647">
    <property type="entry name" value="HTH_TetR"/>
</dbReference>
<evidence type="ECO:0000256" key="1">
    <source>
        <dbReference type="ARBA" id="ARBA00023015"/>
    </source>
</evidence>
<feature type="DNA-binding region" description="H-T-H motif" evidence="4">
    <location>
        <begin position="43"/>
        <end position="62"/>
    </location>
</feature>
<dbReference type="InterPro" id="IPR009057">
    <property type="entry name" value="Homeodomain-like_sf"/>
</dbReference>
<proteinExistence type="predicted"/>
<dbReference type="Proteomes" id="UP000571817">
    <property type="component" value="Unassembled WGS sequence"/>
</dbReference>
<evidence type="ECO:0000256" key="4">
    <source>
        <dbReference type="PROSITE-ProRule" id="PRU00335"/>
    </source>
</evidence>
<evidence type="ECO:0000256" key="3">
    <source>
        <dbReference type="ARBA" id="ARBA00023163"/>
    </source>
</evidence>
<evidence type="ECO:0000313" key="6">
    <source>
        <dbReference type="EMBL" id="NYJ75430.1"/>
    </source>
</evidence>
<keyword evidence="1" id="KW-0805">Transcription regulation</keyword>
<feature type="domain" description="HTH tetR-type" evidence="5">
    <location>
        <begin position="20"/>
        <end position="80"/>
    </location>
</feature>
<dbReference type="InterPro" id="IPR050109">
    <property type="entry name" value="HTH-type_TetR-like_transc_reg"/>
</dbReference>
<dbReference type="PANTHER" id="PTHR30055">
    <property type="entry name" value="HTH-TYPE TRANSCRIPTIONAL REGULATOR RUTR"/>
    <property type="match status" value="1"/>
</dbReference>
<reference evidence="6 7" key="1">
    <citation type="submission" date="2020-07" db="EMBL/GenBank/DDBJ databases">
        <title>Sequencing the genomes of 1000 actinobacteria strains.</title>
        <authorList>
            <person name="Klenk H.-P."/>
        </authorList>
    </citation>
    <scope>NUCLEOTIDE SEQUENCE [LARGE SCALE GENOMIC DNA]</scope>
    <source>
        <strain evidence="6 7">DSM 29531</strain>
    </source>
</reference>
<dbReference type="Gene3D" id="1.10.10.60">
    <property type="entry name" value="Homeodomain-like"/>
    <property type="match status" value="1"/>
</dbReference>
<name>A0A853DLA2_9MICO</name>
<comment type="caution">
    <text evidence="6">The sequence shown here is derived from an EMBL/GenBank/DDBJ whole genome shotgun (WGS) entry which is preliminary data.</text>
</comment>
<dbReference type="InterPro" id="IPR036271">
    <property type="entry name" value="Tet_transcr_reg_TetR-rel_C_sf"/>
</dbReference>
<keyword evidence="7" id="KW-1185">Reference proteome</keyword>
<dbReference type="SUPFAM" id="SSF46689">
    <property type="entry name" value="Homeodomain-like"/>
    <property type="match status" value="1"/>
</dbReference>